<dbReference type="AlphaFoldDB" id="A0A0J6Y8B2"/>
<dbReference type="Proteomes" id="UP000054565">
    <property type="component" value="Unassembled WGS sequence"/>
</dbReference>
<feature type="region of interest" description="Disordered" evidence="1">
    <location>
        <begin position="234"/>
        <end position="258"/>
    </location>
</feature>
<dbReference type="OrthoDB" id="3918601at2759"/>
<keyword evidence="2" id="KW-0812">Transmembrane</keyword>
<proteinExistence type="predicted"/>
<feature type="compositionally biased region" description="Polar residues" evidence="1">
    <location>
        <begin position="245"/>
        <end position="258"/>
    </location>
</feature>
<dbReference type="PANTHER" id="PTHR39614:SF2">
    <property type="entry name" value="INTEGRAL MEMBRANE PROTEIN"/>
    <property type="match status" value="1"/>
</dbReference>
<keyword evidence="2" id="KW-1133">Transmembrane helix</keyword>
<feature type="transmembrane region" description="Helical" evidence="2">
    <location>
        <begin position="20"/>
        <end position="39"/>
    </location>
</feature>
<accession>A0A0J6Y8B2</accession>
<gene>
    <name evidence="3" type="ORF">CIRG_04612</name>
</gene>
<dbReference type="EMBL" id="DS028095">
    <property type="protein sequence ID" value="KMP04931.1"/>
    <property type="molecule type" value="Genomic_DNA"/>
</dbReference>
<reference evidence="4" key="1">
    <citation type="journal article" date="2010" name="Genome Res.">
        <title>Population genomic sequencing of Coccidioides fungi reveals recent hybridization and transposon control.</title>
        <authorList>
            <person name="Neafsey D.E."/>
            <person name="Barker B.M."/>
            <person name="Sharpton T.J."/>
            <person name="Stajich J.E."/>
            <person name="Park D.J."/>
            <person name="Whiston E."/>
            <person name="Hung C.-Y."/>
            <person name="McMahan C."/>
            <person name="White J."/>
            <person name="Sykes S."/>
            <person name="Heiman D."/>
            <person name="Young S."/>
            <person name="Zeng Q."/>
            <person name="Abouelleil A."/>
            <person name="Aftuck L."/>
            <person name="Bessette D."/>
            <person name="Brown A."/>
            <person name="FitzGerald M."/>
            <person name="Lui A."/>
            <person name="Macdonald J.P."/>
            <person name="Priest M."/>
            <person name="Orbach M.J."/>
            <person name="Galgiani J.N."/>
            <person name="Kirkland T.N."/>
            <person name="Cole G.T."/>
            <person name="Birren B.W."/>
            <person name="Henn M.R."/>
            <person name="Taylor J.W."/>
            <person name="Rounsley S.D."/>
        </authorList>
    </citation>
    <scope>NUCLEOTIDE SEQUENCE [LARGE SCALE GENOMIC DNA]</scope>
    <source>
        <strain evidence="4">RMSCC 2394</strain>
    </source>
</reference>
<evidence type="ECO:0000256" key="2">
    <source>
        <dbReference type="SAM" id="Phobius"/>
    </source>
</evidence>
<organism evidence="3 4">
    <name type="scientific">Coccidioides immitis RMSCC 2394</name>
    <dbReference type="NCBI Taxonomy" id="404692"/>
    <lineage>
        <taxon>Eukaryota</taxon>
        <taxon>Fungi</taxon>
        <taxon>Dikarya</taxon>
        <taxon>Ascomycota</taxon>
        <taxon>Pezizomycotina</taxon>
        <taxon>Eurotiomycetes</taxon>
        <taxon>Eurotiomycetidae</taxon>
        <taxon>Onygenales</taxon>
        <taxon>Onygenaceae</taxon>
        <taxon>Coccidioides</taxon>
    </lineage>
</organism>
<feature type="transmembrane region" description="Helical" evidence="2">
    <location>
        <begin position="96"/>
        <end position="116"/>
    </location>
</feature>
<evidence type="ECO:0000313" key="4">
    <source>
        <dbReference type="Proteomes" id="UP000054565"/>
    </source>
</evidence>
<evidence type="ECO:0000313" key="3">
    <source>
        <dbReference type="EMBL" id="KMP04931.1"/>
    </source>
</evidence>
<keyword evidence="2" id="KW-0472">Membrane</keyword>
<dbReference type="PANTHER" id="PTHR39614">
    <property type="entry name" value="INTEGRAL MEMBRANE PROTEIN"/>
    <property type="match status" value="1"/>
</dbReference>
<protein>
    <submittedName>
        <fullName evidence="3">Uncharacterized protein</fullName>
    </submittedName>
</protein>
<evidence type="ECO:0000256" key="1">
    <source>
        <dbReference type="SAM" id="MobiDB-lite"/>
    </source>
</evidence>
<sequence>MAVVEGRDRLSSLSADNHQPWLWVTHMFSLAFVTLTALIRTRIKRRHYGIEDAILLVSHFVFGSRILLALVLCTVQISNILLVYNIFTKSVEPSRISLYVLLGVTLAQGFIVRWIIFTTFETVLECAPIIRVMTQVTCLQVSRKTKIFVVAAFSSRLVVLIPAWVHVACYDRFLKKGRSNIGIVSTIITEELWASIALFSASIPVLMRVAKQFTVSREVGDRIIRDSRYVGSSRSKKTLDPNIEMTPTSSQGNWQPLRNKTEPYLHEDNYNAAILSKKKTTGSINSASESQVGILREVQVEVSSLRVHKESLEAPVTR</sequence>
<feature type="transmembrane region" description="Helical" evidence="2">
    <location>
        <begin position="147"/>
        <end position="167"/>
    </location>
</feature>
<feature type="transmembrane region" description="Helical" evidence="2">
    <location>
        <begin position="187"/>
        <end position="207"/>
    </location>
</feature>
<name>A0A0J6Y8B2_COCIT</name>
<feature type="transmembrane region" description="Helical" evidence="2">
    <location>
        <begin position="60"/>
        <end position="84"/>
    </location>
</feature>